<protein>
    <submittedName>
        <fullName evidence="1">Uncharacterized protein</fullName>
    </submittedName>
</protein>
<evidence type="ECO:0000313" key="1">
    <source>
        <dbReference type="EMBL" id="MET4579251.1"/>
    </source>
</evidence>
<reference evidence="1 2" key="1">
    <citation type="submission" date="2024-06" db="EMBL/GenBank/DDBJ databases">
        <title>Sorghum-associated microbial communities from plants grown in Nebraska, USA.</title>
        <authorList>
            <person name="Schachtman D."/>
        </authorList>
    </citation>
    <scope>NUCLEOTIDE SEQUENCE [LARGE SCALE GENOMIC DNA]</scope>
    <source>
        <strain evidence="1 2">2709</strain>
    </source>
</reference>
<accession>A0ABV2QDY7</accession>
<evidence type="ECO:0000313" key="2">
    <source>
        <dbReference type="Proteomes" id="UP001549320"/>
    </source>
</evidence>
<keyword evidence="2" id="KW-1185">Reference proteome</keyword>
<dbReference type="EMBL" id="JBEPSH010000009">
    <property type="protein sequence ID" value="MET4579251.1"/>
    <property type="molecule type" value="Genomic_DNA"/>
</dbReference>
<dbReference type="Proteomes" id="UP001549320">
    <property type="component" value="Unassembled WGS sequence"/>
</dbReference>
<name>A0ABV2QDY7_9BURK</name>
<comment type="caution">
    <text evidence="1">The sequence shown here is derived from an EMBL/GenBank/DDBJ whole genome shotgun (WGS) entry which is preliminary data.</text>
</comment>
<proteinExistence type="predicted"/>
<gene>
    <name evidence="1" type="ORF">ABIE13_004379</name>
</gene>
<sequence>MSPPKSERLKPFGTSAAVTCPTGIGMCSRADEAYISVAQETIPGTAFAIEPGDMALWLTGTMDEIAPLLRAPAPEVLCAAPGGDFSRSDELIGF</sequence>
<organism evidence="1 2">
    <name type="scientific">Ottowia thiooxydans</name>
    <dbReference type="NCBI Taxonomy" id="219182"/>
    <lineage>
        <taxon>Bacteria</taxon>
        <taxon>Pseudomonadati</taxon>
        <taxon>Pseudomonadota</taxon>
        <taxon>Betaproteobacteria</taxon>
        <taxon>Burkholderiales</taxon>
        <taxon>Comamonadaceae</taxon>
        <taxon>Ottowia</taxon>
    </lineage>
</organism>